<evidence type="ECO:0000256" key="1">
    <source>
        <dbReference type="SAM" id="MobiDB-lite"/>
    </source>
</evidence>
<dbReference type="PRINTS" id="PR00834">
    <property type="entry name" value="PROTEASES2C"/>
</dbReference>
<dbReference type="PANTHER" id="PTHR22939">
    <property type="entry name" value="SERINE PROTEASE FAMILY S1C HTRA-RELATED"/>
    <property type="match status" value="1"/>
</dbReference>
<sequence>MTDSTRRSGADEPYPYAYGAGAGYPDPPAYQPQQPVTTPSGVTVWPGDGSGGGDGSDGSGGGAGADGGAFASVGEGEGAHGGAGRRRARASRPVVLIAAVAAVSALVGGGAAALVTNATQKSDTTISTPVVNANSTSHSGVSAVAAAVSPSIVEVSASGTSGQSTGSGVVITSGGEIITNNHVVSGADAIKVAFSDGSKKTATVVGTDSKKDLALIKVEGASGLKAASLGDSSKVTVGDQVVAIGSPEGLTGTVTSGIVSALDRDVTVSTDQGQGQDGQGPGGGGQWPFEFGGGRYNGDVGSSTTTYKAIQTDASLNPGNSGGALINMSGQVIGINSAMYSAASGQSSSSAGSVGLGFSIPINTVKSDLAALRAGGSDSNT</sequence>
<dbReference type="SUPFAM" id="SSF50494">
    <property type="entry name" value="Trypsin-like serine proteases"/>
    <property type="match status" value="1"/>
</dbReference>
<feature type="region of interest" description="Disordered" evidence="1">
    <location>
        <begin position="267"/>
        <end position="295"/>
    </location>
</feature>
<comment type="caution">
    <text evidence="3">The sequence shown here is derived from an EMBL/GenBank/DDBJ whole genome shotgun (WGS) entry which is preliminary data.</text>
</comment>
<evidence type="ECO:0000313" key="3">
    <source>
        <dbReference type="EMBL" id="GDY55451.1"/>
    </source>
</evidence>
<keyword evidence="3" id="KW-0378">Hydrolase</keyword>
<keyword evidence="3" id="KW-0645">Protease</keyword>
<dbReference type="OrthoDB" id="9758917at2"/>
<keyword evidence="4" id="KW-1185">Reference proteome</keyword>
<evidence type="ECO:0000313" key="4">
    <source>
        <dbReference type="Proteomes" id="UP000301309"/>
    </source>
</evidence>
<dbReference type="RefSeq" id="WP_137978927.1">
    <property type="nucleotide sequence ID" value="NZ_BAAASO010000042.1"/>
</dbReference>
<dbReference type="GO" id="GO:0006508">
    <property type="term" value="P:proteolysis"/>
    <property type="evidence" value="ECO:0007669"/>
    <property type="project" value="UniProtKB-KW"/>
</dbReference>
<dbReference type="AlphaFoldDB" id="A0A4D4L1G8"/>
<accession>A0A4D4L1G8</accession>
<protein>
    <submittedName>
        <fullName evidence="3">Protease</fullName>
    </submittedName>
</protein>
<keyword evidence="2" id="KW-0472">Membrane</keyword>
<feature type="compositionally biased region" description="Gly residues" evidence="1">
    <location>
        <begin position="48"/>
        <end position="67"/>
    </location>
</feature>
<name>A0A4D4L1G8_STRVO</name>
<dbReference type="InterPro" id="IPR009003">
    <property type="entry name" value="Peptidase_S1_PA"/>
</dbReference>
<reference evidence="3 4" key="1">
    <citation type="journal article" date="2020" name="Int. J. Syst. Evol. Microbiol.">
        <title>Reclassification of Streptomyces castelarensis and Streptomyces sporoclivatus as later heterotypic synonyms of Streptomyces antimycoticus.</title>
        <authorList>
            <person name="Komaki H."/>
            <person name="Tamura T."/>
        </authorList>
    </citation>
    <scope>NUCLEOTIDE SEQUENCE [LARGE SCALE GENOMIC DNA]</scope>
    <source>
        <strain evidence="3 4">NBRC 13459</strain>
    </source>
</reference>
<feature type="compositionally biased region" description="Basic and acidic residues" evidence="1">
    <location>
        <begin position="1"/>
        <end position="10"/>
    </location>
</feature>
<dbReference type="PANTHER" id="PTHR22939:SF129">
    <property type="entry name" value="SERINE PROTEASE HTRA2, MITOCHONDRIAL"/>
    <property type="match status" value="1"/>
</dbReference>
<dbReference type="InterPro" id="IPR043504">
    <property type="entry name" value="Peptidase_S1_PA_chymotrypsin"/>
</dbReference>
<organism evidence="3 4">
    <name type="scientific">Streptomyces violaceusniger</name>
    <dbReference type="NCBI Taxonomy" id="68280"/>
    <lineage>
        <taxon>Bacteria</taxon>
        <taxon>Bacillati</taxon>
        <taxon>Actinomycetota</taxon>
        <taxon>Actinomycetes</taxon>
        <taxon>Kitasatosporales</taxon>
        <taxon>Streptomycetaceae</taxon>
        <taxon>Streptomyces</taxon>
        <taxon>Streptomyces violaceusniger group</taxon>
    </lineage>
</organism>
<feature type="compositionally biased region" description="Gly residues" evidence="1">
    <location>
        <begin position="275"/>
        <end position="295"/>
    </location>
</feature>
<gene>
    <name evidence="3" type="ORF">SVIO_060740</name>
</gene>
<evidence type="ECO:0000256" key="2">
    <source>
        <dbReference type="SAM" id="Phobius"/>
    </source>
</evidence>
<feature type="transmembrane region" description="Helical" evidence="2">
    <location>
        <begin position="94"/>
        <end position="115"/>
    </location>
</feature>
<keyword evidence="2" id="KW-1133">Transmembrane helix</keyword>
<feature type="region of interest" description="Disordered" evidence="1">
    <location>
        <begin position="1"/>
        <end position="88"/>
    </location>
</feature>
<dbReference type="Gene3D" id="2.40.10.10">
    <property type="entry name" value="Trypsin-like serine proteases"/>
    <property type="match status" value="2"/>
</dbReference>
<dbReference type="Proteomes" id="UP000301309">
    <property type="component" value="Unassembled WGS sequence"/>
</dbReference>
<dbReference type="InterPro" id="IPR001940">
    <property type="entry name" value="Peptidase_S1C"/>
</dbReference>
<dbReference type="Pfam" id="PF13365">
    <property type="entry name" value="Trypsin_2"/>
    <property type="match status" value="1"/>
</dbReference>
<proteinExistence type="predicted"/>
<dbReference type="EMBL" id="BJHW01000001">
    <property type="protein sequence ID" value="GDY55451.1"/>
    <property type="molecule type" value="Genomic_DNA"/>
</dbReference>
<keyword evidence="2" id="KW-0812">Transmembrane</keyword>
<dbReference type="GO" id="GO:0004252">
    <property type="term" value="F:serine-type endopeptidase activity"/>
    <property type="evidence" value="ECO:0007669"/>
    <property type="project" value="InterPro"/>
</dbReference>